<name>A0A396GM24_MEDTR</name>
<dbReference type="EMBL" id="PSQE01000008">
    <property type="protein sequence ID" value="RHN42156.1"/>
    <property type="molecule type" value="Genomic_DNA"/>
</dbReference>
<reference evidence="1" key="1">
    <citation type="journal article" date="2018" name="Nat. Plants">
        <title>Whole-genome landscape of Medicago truncatula symbiotic genes.</title>
        <authorList>
            <person name="Pecrix Y."/>
            <person name="Gamas P."/>
            <person name="Carrere S."/>
        </authorList>
    </citation>
    <scope>NUCLEOTIDE SEQUENCE</scope>
    <source>
        <tissue evidence="1">Leaves</tissue>
    </source>
</reference>
<proteinExistence type="predicted"/>
<dbReference type="AlphaFoldDB" id="A0A396GM24"/>
<accession>A0A396GM24</accession>
<dbReference type="Gramene" id="rna48560">
    <property type="protein sequence ID" value="RHN42156.1"/>
    <property type="gene ID" value="gene48560"/>
</dbReference>
<sequence>MLGNGRLYKPDPYVNEKIPFDKHKMAKMQINAIWSDLEHFWSG</sequence>
<gene>
    <name evidence="1" type="ORF">MtrunA17_Chr8g0373791</name>
</gene>
<dbReference type="Proteomes" id="UP000265566">
    <property type="component" value="Chromosome 8"/>
</dbReference>
<organism evidence="1">
    <name type="scientific">Medicago truncatula</name>
    <name type="common">Barrel medic</name>
    <name type="synonym">Medicago tribuloides</name>
    <dbReference type="NCBI Taxonomy" id="3880"/>
    <lineage>
        <taxon>Eukaryota</taxon>
        <taxon>Viridiplantae</taxon>
        <taxon>Streptophyta</taxon>
        <taxon>Embryophyta</taxon>
        <taxon>Tracheophyta</taxon>
        <taxon>Spermatophyta</taxon>
        <taxon>Magnoliopsida</taxon>
        <taxon>eudicotyledons</taxon>
        <taxon>Gunneridae</taxon>
        <taxon>Pentapetalae</taxon>
        <taxon>rosids</taxon>
        <taxon>fabids</taxon>
        <taxon>Fabales</taxon>
        <taxon>Fabaceae</taxon>
        <taxon>Papilionoideae</taxon>
        <taxon>50 kb inversion clade</taxon>
        <taxon>NPAAA clade</taxon>
        <taxon>Hologalegina</taxon>
        <taxon>IRL clade</taxon>
        <taxon>Trifolieae</taxon>
        <taxon>Medicago</taxon>
    </lineage>
</organism>
<protein>
    <submittedName>
        <fullName evidence="1">Uncharacterized protein</fullName>
    </submittedName>
</protein>
<evidence type="ECO:0000313" key="1">
    <source>
        <dbReference type="EMBL" id="RHN42156.1"/>
    </source>
</evidence>
<comment type="caution">
    <text evidence="1">The sequence shown here is derived from an EMBL/GenBank/DDBJ whole genome shotgun (WGS) entry which is preliminary data.</text>
</comment>